<dbReference type="EMBL" id="CP036455">
    <property type="protein sequence ID" value="QBI54339.1"/>
    <property type="molecule type" value="Genomic_DNA"/>
</dbReference>
<proteinExistence type="predicted"/>
<dbReference type="Pfam" id="PF03473">
    <property type="entry name" value="MOSC"/>
    <property type="match status" value="1"/>
</dbReference>
<evidence type="ECO:0000313" key="3">
    <source>
        <dbReference type="Proteomes" id="UP000292235"/>
    </source>
</evidence>
<dbReference type="GO" id="GO:0030151">
    <property type="term" value="F:molybdenum ion binding"/>
    <property type="evidence" value="ECO:0007669"/>
    <property type="project" value="InterPro"/>
</dbReference>
<dbReference type="Proteomes" id="UP000292235">
    <property type="component" value="Chromosome"/>
</dbReference>
<evidence type="ECO:0000313" key="2">
    <source>
        <dbReference type="EMBL" id="QBI54339.1"/>
    </source>
</evidence>
<dbReference type="InterPro" id="IPR011037">
    <property type="entry name" value="Pyrv_Knase-like_insert_dom_sf"/>
</dbReference>
<dbReference type="AlphaFoldDB" id="A0A4P6Q5R0"/>
<keyword evidence="3" id="KW-1185">Reference proteome</keyword>
<dbReference type="GO" id="GO:0030170">
    <property type="term" value="F:pyridoxal phosphate binding"/>
    <property type="evidence" value="ECO:0007669"/>
    <property type="project" value="InterPro"/>
</dbReference>
<dbReference type="InterPro" id="IPR005302">
    <property type="entry name" value="MoCF_Sase_C"/>
</dbReference>
<dbReference type="SUPFAM" id="SSF50800">
    <property type="entry name" value="PK beta-barrel domain-like"/>
    <property type="match status" value="1"/>
</dbReference>
<dbReference type="GO" id="GO:0003824">
    <property type="term" value="F:catalytic activity"/>
    <property type="evidence" value="ECO:0007669"/>
    <property type="project" value="InterPro"/>
</dbReference>
<evidence type="ECO:0000259" key="1">
    <source>
        <dbReference type="PROSITE" id="PS51340"/>
    </source>
</evidence>
<feature type="domain" description="MOSC" evidence="1">
    <location>
        <begin position="1"/>
        <end position="96"/>
    </location>
</feature>
<dbReference type="KEGG" id="strr:EKD16_12785"/>
<name>A0A4P6Q5R0_9ACTN</name>
<organism evidence="2 3">
    <name type="scientific">Streptomonospora litoralis</name>
    <dbReference type="NCBI Taxonomy" id="2498135"/>
    <lineage>
        <taxon>Bacteria</taxon>
        <taxon>Bacillati</taxon>
        <taxon>Actinomycetota</taxon>
        <taxon>Actinomycetes</taxon>
        <taxon>Streptosporangiales</taxon>
        <taxon>Nocardiopsidaceae</taxon>
        <taxon>Streptomonospora</taxon>
    </lineage>
</organism>
<accession>A0A4P6Q5R0</accession>
<gene>
    <name evidence="2" type="ORF">EKD16_12785</name>
</gene>
<reference evidence="2 3" key="1">
    <citation type="submission" date="2019-02" db="EMBL/GenBank/DDBJ databases">
        <authorList>
            <person name="Khodamoradi S."/>
            <person name="Hahnke R.L."/>
            <person name="Kaempfer P."/>
            <person name="Schumann P."/>
            <person name="Rohde M."/>
            <person name="Steinert M."/>
            <person name="Luzhetskyy A."/>
            <person name="Wink J."/>
            <person name="Ruckert C."/>
        </authorList>
    </citation>
    <scope>NUCLEOTIDE SEQUENCE [LARGE SCALE GENOMIC DNA]</scope>
    <source>
        <strain evidence="2 3">M2</strain>
    </source>
</reference>
<dbReference type="PROSITE" id="PS51340">
    <property type="entry name" value="MOSC"/>
    <property type="match status" value="1"/>
</dbReference>
<protein>
    <submittedName>
        <fullName evidence="2">MOSC domain protein</fullName>
    </submittedName>
</protein>
<sequence length="103" mass="10806">MSRFRPNIVLDGDAEPHVEDGMRAVGIGGAELGYAKPAIRCAVTTVDQDTGAKAGPEPLTTLARYRRAPRGGVAFGAEFAVVRPGKISVGDEVAVTAWDEPEV</sequence>